<dbReference type="Ensembl" id="ENSHHUT00000012125.1">
    <property type="protein sequence ID" value="ENSHHUP00000011759.1"/>
    <property type="gene ID" value="ENSHHUG00000007166.1"/>
</dbReference>
<dbReference type="PANTHER" id="PTHR22894:SF1">
    <property type="entry name" value="E3 UBIQUITIN-PROTEIN LIGASE RNF170"/>
    <property type="match status" value="1"/>
</dbReference>
<evidence type="ECO:0000313" key="3">
    <source>
        <dbReference type="Proteomes" id="UP000314982"/>
    </source>
</evidence>
<dbReference type="STRING" id="62062.ENSHHUP00000011759"/>
<dbReference type="PANTHER" id="PTHR22894">
    <property type="entry name" value="RING-TYPE DOMAIN-CONTAINING PROTEIN"/>
    <property type="match status" value="1"/>
</dbReference>
<dbReference type="AlphaFoldDB" id="A0A4W5KJ85"/>
<feature type="transmembrane region" description="Helical" evidence="1">
    <location>
        <begin position="6"/>
        <end position="26"/>
    </location>
</feature>
<reference evidence="2" key="3">
    <citation type="submission" date="2025-09" db="UniProtKB">
        <authorList>
            <consortium name="Ensembl"/>
        </authorList>
    </citation>
    <scope>IDENTIFICATION</scope>
</reference>
<organism evidence="2 3">
    <name type="scientific">Hucho hucho</name>
    <name type="common">huchen</name>
    <dbReference type="NCBI Taxonomy" id="62062"/>
    <lineage>
        <taxon>Eukaryota</taxon>
        <taxon>Metazoa</taxon>
        <taxon>Chordata</taxon>
        <taxon>Craniata</taxon>
        <taxon>Vertebrata</taxon>
        <taxon>Euteleostomi</taxon>
        <taxon>Actinopterygii</taxon>
        <taxon>Neopterygii</taxon>
        <taxon>Teleostei</taxon>
        <taxon>Protacanthopterygii</taxon>
        <taxon>Salmoniformes</taxon>
        <taxon>Salmonidae</taxon>
        <taxon>Salmoninae</taxon>
        <taxon>Hucho</taxon>
    </lineage>
</organism>
<dbReference type="GeneTree" id="ENSGT00990000211390"/>
<name>A0A4W5KJ85_9TELE</name>
<reference evidence="2" key="2">
    <citation type="submission" date="2025-08" db="UniProtKB">
        <authorList>
            <consortium name="Ensembl"/>
        </authorList>
    </citation>
    <scope>IDENTIFICATION</scope>
</reference>
<proteinExistence type="predicted"/>
<reference evidence="3" key="1">
    <citation type="submission" date="2018-06" db="EMBL/GenBank/DDBJ databases">
        <title>Genome assembly of Danube salmon.</title>
        <authorList>
            <person name="Macqueen D.J."/>
            <person name="Gundappa M.K."/>
        </authorList>
    </citation>
    <scope>NUCLEOTIDE SEQUENCE [LARGE SCALE GENOMIC DNA]</scope>
</reference>
<keyword evidence="1" id="KW-1133">Transmembrane helix</keyword>
<keyword evidence="1" id="KW-0472">Membrane</keyword>
<dbReference type="GO" id="GO:0061630">
    <property type="term" value="F:ubiquitin protein ligase activity"/>
    <property type="evidence" value="ECO:0007669"/>
    <property type="project" value="InterPro"/>
</dbReference>
<accession>A0A4W5KJ85</accession>
<feature type="transmembrane region" description="Helical" evidence="1">
    <location>
        <begin position="38"/>
        <end position="66"/>
    </location>
</feature>
<dbReference type="SUPFAM" id="SSF57850">
    <property type="entry name" value="RING/U-box"/>
    <property type="match status" value="1"/>
</dbReference>
<evidence type="ECO:0000313" key="2">
    <source>
        <dbReference type="Ensembl" id="ENSHHUP00000011759.1"/>
    </source>
</evidence>
<dbReference type="Proteomes" id="UP000314982">
    <property type="component" value="Unassembled WGS sequence"/>
</dbReference>
<protein>
    <submittedName>
        <fullName evidence="2">Uncharacterized protein</fullName>
    </submittedName>
</protein>
<evidence type="ECO:0000256" key="1">
    <source>
        <dbReference type="SAM" id="Phobius"/>
    </source>
</evidence>
<dbReference type="InterPro" id="IPR038896">
    <property type="entry name" value="RNF170"/>
</dbReference>
<keyword evidence="1" id="KW-0812">Transmembrane</keyword>
<keyword evidence="3" id="KW-1185">Reference proteome</keyword>
<sequence>IKSLLYPKSFVVICIFLTSPVILPTYRYCYRMLPVETICGHLFCGSCIIVYSPICRQMVTLLFLLFQDHATLQQVQDGQAETIHLLQDLNDYKRLRDVPTLLHHAFRSSVSVYPVSGGALIYLASPLDFMVTQAGRLVKSHWTGVCNQSHAFLYHVRSKTL</sequence>